<accession>A0A1G2R0P3</accession>
<evidence type="ECO:0000313" key="2">
    <source>
        <dbReference type="EMBL" id="OHA66416.1"/>
    </source>
</evidence>
<comment type="caution">
    <text evidence="2">The sequence shown here is derived from an EMBL/GenBank/DDBJ whole genome shotgun (WGS) entry which is preliminary data.</text>
</comment>
<reference evidence="2 3" key="1">
    <citation type="journal article" date="2016" name="Nat. Commun.">
        <title>Thousands of microbial genomes shed light on interconnected biogeochemical processes in an aquifer system.</title>
        <authorList>
            <person name="Anantharaman K."/>
            <person name="Brown C.T."/>
            <person name="Hug L.A."/>
            <person name="Sharon I."/>
            <person name="Castelle C.J."/>
            <person name="Probst A.J."/>
            <person name="Thomas B.C."/>
            <person name="Singh A."/>
            <person name="Wilkins M.J."/>
            <person name="Karaoz U."/>
            <person name="Brodie E.L."/>
            <person name="Williams K.H."/>
            <person name="Hubbard S.S."/>
            <person name="Banfield J.F."/>
        </authorList>
    </citation>
    <scope>NUCLEOTIDE SEQUENCE [LARGE SCALE GENOMIC DNA]</scope>
</reference>
<evidence type="ECO:0000259" key="1">
    <source>
        <dbReference type="Pfam" id="PF18929"/>
    </source>
</evidence>
<name>A0A1G2R0P3_9BACT</name>
<dbReference type="InterPro" id="IPR043734">
    <property type="entry name" value="DUF5678"/>
</dbReference>
<dbReference type="Pfam" id="PF18929">
    <property type="entry name" value="DUF5678"/>
    <property type="match status" value="1"/>
</dbReference>
<sequence length="82" mass="9687">MTDSNLQKQLEYFKTHQEELVKKYEGKFLVIKNQEVQGVYDTEMEAYTEAKKKFELGTFLIQHCLPGQESYTQTFHSRVAFS</sequence>
<dbReference type="EMBL" id="MHTT01000003">
    <property type="protein sequence ID" value="OHA66416.1"/>
    <property type="molecule type" value="Genomic_DNA"/>
</dbReference>
<organism evidence="2 3">
    <name type="scientific">Candidatus Wildermuthbacteria bacterium RIFCSPHIGHO2_01_FULL_49_22b</name>
    <dbReference type="NCBI Taxonomy" id="1802448"/>
    <lineage>
        <taxon>Bacteria</taxon>
        <taxon>Candidatus Wildermuthiibacteriota</taxon>
    </lineage>
</organism>
<proteinExistence type="predicted"/>
<gene>
    <name evidence="2" type="ORF">A2672_01295</name>
</gene>
<feature type="domain" description="DUF5678" evidence="1">
    <location>
        <begin position="19"/>
        <end position="61"/>
    </location>
</feature>
<protein>
    <recommendedName>
        <fullName evidence="1">DUF5678 domain-containing protein</fullName>
    </recommendedName>
</protein>
<evidence type="ECO:0000313" key="3">
    <source>
        <dbReference type="Proteomes" id="UP000178065"/>
    </source>
</evidence>
<dbReference type="AlphaFoldDB" id="A0A1G2R0P3"/>
<dbReference type="Proteomes" id="UP000178065">
    <property type="component" value="Unassembled WGS sequence"/>
</dbReference>